<proteinExistence type="predicted"/>
<feature type="compositionally biased region" description="Polar residues" evidence="1">
    <location>
        <begin position="11"/>
        <end position="21"/>
    </location>
</feature>
<evidence type="ECO:0000313" key="2">
    <source>
        <dbReference type="EnsemblMetazoa" id="tetur36g00890.1"/>
    </source>
</evidence>
<dbReference type="EnsemblMetazoa" id="tetur36g00890.1">
    <property type="protein sequence ID" value="tetur36g00890.1"/>
    <property type="gene ID" value="tetur36g00890"/>
</dbReference>
<accession>T1L3R9</accession>
<feature type="region of interest" description="Disordered" evidence="1">
    <location>
        <begin position="1"/>
        <end position="31"/>
    </location>
</feature>
<evidence type="ECO:0000313" key="3">
    <source>
        <dbReference type="Proteomes" id="UP000015104"/>
    </source>
</evidence>
<evidence type="ECO:0000256" key="1">
    <source>
        <dbReference type="SAM" id="MobiDB-lite"/>
    </source>
</evidence>
<protein>
    <submittedName>
        <fullName evidence="2">Uncharacterized protein</fullName>
    </submittedName>
</protein>
<dbReference type="HOGENOM" id="CLU_3399888_0_0_1"/>
<reference evidence="3" key="1">
    <citation type="submission" date="2011-08" db="EMBL/GenBank/DDBJ databases">
        <authorList>
            <person name="Rombauts S."/>
        </authorList>
    </citation>
    <scope>NUCLEOTIDE SEQUENCE</scope>
    <source>
        <strain evidence="3">London</strain>
    </source>
</reference>
<reference evidence="2" key="2">
    <citation type="submission" date="2015-06" db="UniProtKB">
        <authorList>
            <consortium name="EnsemblMetazoa"/>
        </authorList>
    </citation>
    <scope>IDENTIFICATION</scope>
</reference>
<sequence length="31" mass="3403">MLGGGDGWLSEATQQGSQQYSKKLAQIKQYT</sequence>
<dbReference type="EMBL" id="CAEY01001042">
    <property type="status" value="NOT_ANNOTATED_CDS"/>
    <property type="molecule type" value="Genomic_DNA"/>
</dbReference>
<organism evidence="2 3">
    <name type="scientific">Tetranychus urticae</name>
    <name type="common">Two-spotted spider mite</name>
    <dbReference type="NCBI Taxonomy" id="32264"/>
    <lineage>
        <taxon>Eukaryota</taxon>
        <taxon>Metazoa</taxon>
        <taxon>Ecdysozoa</taxon>
        <taxon>Arthropoda</taxon>
        <taxon>Chelicerata</taxon>
        <taxon>Arachnida</taxon>
        <taxon>Acari</taxon>
        <taxon>Acariformes</taxon>
        <taxon>Trombidiformes</taxon>
        <taxon>Prostigmata</taxon>
        <taxon>Eleutherengona</taxon>
        <taxon>Raphignathae</taxon>
        <taxon>Tetranychoidea</taxon>
        <taxon>Tetranychidae</taxon>
        <taxon>Tetranychus</taxon>
    </lineage>
</organism>
<dbReference type="Proteomes" id="UP000015104">
    <property type="component" value="Unassembled WGS sequence"/>
</dbReference>
<keyword evidence="3" id="KW-1185">Reference proteome</keyword>
<dbReference type="AlphaFoldDB" id="T1L3R9"/>
<name>T1L3R9_TETUR</name>